<reference evidence="1 2" key="1">
    <citation type="submission" date="2017-11" db="EMBL/GenBank/DDBJ databases">
        <title>The genome of Rhizophagus clarus HR1 reveals common genetic basis of auxotrophy among arbuscular mycorrhizal fungi.</title>
        <authorList>
            <person name="Kobayashi Y."/>
        </authorList>
    </citation>
    <scope>NUCLEOTIDE SEQUENCE [LARGE SCALE GENOMIC DNA]</scope>
    <source>
        <strain evidence="1 2">HR1</strain>
    </source>
</reference>
<gene>
    <name evidence="1" type="ORF">RclHR1_05090013</name>
</gene>
<accession>A0A2Z6RKS6</accession>
<proteinExistence type="predicted"/>
<sequence>MHQNKIKLADFDLSGKIADDPKAMYGVVPYLDPNKDEEEKLSKILLMNIVINIKHVEKIIQISSNYIPSF</sequence>
<keyword evidence="2" id="KW-1185">Reference proteome</keyword>
<organism evidence="1 2">
    <name type="scientific">Rhizophagus clarus</name>
    <dbReference type="NCBI Taxonomy" id="94130"/>
    <lineage>
        <taxon>Eukaryota</taxon>
        <taxon>Fungi</taxon>
        <taxon>Fungi incertae sedis</taxon>
        <taxon>Mucoromycota</taxon>
        <taxon>Glomeromycotina</taxon>
        <taxon>Glomeromycetes</taxon>
        <taxon>Glomerales</taxon>
        <taxon>Glomeraceae</taxon>
        <taxon>Rhizophagus</taxon>
    </lineage>
</organism>
<dbReference type="EMBL" id="BEXD01003881">
    <property type="protein sequence ID" value="GBC03366.1"/>
    <property type="molecule type" value="Genomic_DNA"/>
</dbReference>
<evidence type="ECO:0000313" key="2">
    <source>
        <dbReference type="Proteomes" id="UP000247702"/>
    </source>
</evidence>
<dbReference type="AlphaFoldDB" id="A0A2Z6RKS6"/>
<evidence type="ECO:0008006" key="3">
    <source>
        <dbReference type="Google" id="ProtNLM"/>
    </source>
</evidence>
<dbReference type="Proteomes" id="UP000247702">
    <property type="component" value="Unassembled WGS sequence"/>
</dbReference>
<comment type="caution">
    <text evidence="1">The sequence shown here is derived from an EMBL/GenBank/DDBJ whole genome shotgun (WGS) entry which is preliminary data.</text>
</comment>
<evidence type="ECO:0000313" key="1">
    <source>
        <dbReference type="EMBL" id="GBC03366.1"/>
    </source>
</evidence>
<name>A0A2Z6RKS6_9GLOM</name>
<protein>
    <recommendedName>
        <fullName evidence="3">Protein kinase domain-containing protein</fullName>
    </recommendedName>
</protein>